<reference evidence="5" key="1">
    <citation type="submission" date="2018-05" db="EMBL/GenBank/DDBJ databases">
        <authorList>
            <person name="Lanie J.A."/>
            <person name="Ng W.-L."/>
            <person name="Kazmierczak K.M."/>
            <person name="Andrzejewski T.M."/>
            <person name="Davidsen T.M."/>
            <person name="Wayne K.J."/>
            <person name="Tettelin H."/>
            <person name="Glass J.I."/>
            <person name="Rusch D."/>
            <person name="Podicherti R."/>
            <person name="Tsui H.-C.T."/>
            <person name="Winkler M.E."/>
        </authorList>
    </citation>
    <scope>NUCLEOTIDE SEQUENCE</scope>
</reference>
<dbReference type="SUPFAM" id="SSF51316">
    <property type="entry name" value="Mss4-like"/>
    <property type="match status" value="1"/>
</dbReference>
<evidence type="ECO:0000256" key="2">
    <source>
        <dbReference type="ARBA" id="ARBA00023002"/>
    </source>
</evidence>
<dbReference type="Gene3D" id="3.40.30.10">
    <property type="entry name" value="Glutaredoxin"/>
    <property type="match status" value="1"/>
</dbReference>
<dbReference type="Gene3D" id="2.170.150.20">
    <property type="entry name" value="Peptide methionine sulfoxide reductase"/>
    <property type="match status" value="1"/>
</dbReference>
<dbReference type="HAMAP" id="MF_01401">
    <property type="entry name" value="MsrA"/>
    <property type="match status" value="1"/>
</dbReference>
<dbReference type="EMBL" id="UINC01010352">
    <property type="protein sequence ID" value="SVA46080.1"/>
    <property type="molecule type" value="Genomic_DNA"/>
</dbReference>
<evidence type="ECO:0000256" key="1">
    <source>
        <dbReference type="ARBA" id="ARBA00012502"/>
    </source>
</evidence>
<accession>A0A381W0N4</accession>
<dbReference type="Pfam" id="PF01641">
    <property type="entry name" value="SelR"/>
    <property type="match status" value="1"/>
</dbReference>
<proteinExistence type="inferred from homology"/>
<dbReference type="GO" id="GO:0033743">
    <property type="term" value="F:peptide-methionine (R)-S-oxide reductase activity"/>
    <property type="evidence" value="ECO:0007669"/>
    <property type="project" value="InterPro"/>
</dbReference>
<protein>
    <recommendedName>
        <fullName evidence="1">peptide-methionine (S)-S-oxide reductase</fullName>
        <ecNumber evidence="1">1.8.4.11</ecNumber>
    </recommendedName>
</protein>
<dbReference type="PANTHER" id="PTHR43774">
    <property type="entry name" value="PEPTIDE METHIONINE SULFOXIDE REDUCTASE"/>
    <property type="match status" value="1"/>
</dbReference>
<dbReference type="InterPro" id="IPR002579">
    <property type="entry name" value="Met_Sox_Rdtase_MsrB_dom"/>
</dbReference>
<dbReference type="AlphaFoldDB" id="A0A381W0N4"/>
<organism evidence="5">
    <name type="scientific">marine metagenome</name>
    <dbReference type="NCBI Taxonomy" id="408172"/>
    <lineage>
        <taxon>unclassified sequences</taxon>
        <taxon>metagenomes</taxon>
        <taxon>ecological metagenomes</taxon>
    </lineage>
</organism>
<sequence>MKRLLLIFSILLSYGLFSEDEEKIQATSQLESIVLGSGCFWGEEKRYESIPGVVSAISGYADGKGVKPTYREITKPKNRFNPNNHAEVVLVVFDRNIVSVEEILMDYFEGHDPTQFNRQGNDIGTQYRSVILTINDEQRKTAKRLLDKFQVLMSANGYGRIQTKIKPLTEFHYAEEYHQDYLVKNPNGYCPDHSTGVVFNKEDSRDEIDNSFLHQGKHIVVIESDSCPYCEKLRADVLISYQGTIPLSYRTSSGLDGLNIKTETWATPTVLFLENGKEIYGKKGYMEAKTFYKILGLFKLGKTEAFSVAFNEGTDARYCKEYQIFKNTPDGVFTDKLSGVALFDTRDRFNSGTGWLSFTKPVNGTVTEHLDTSFGMVRTEIRSKSSGIHLGHVFPDGPNGKPRYCINATVLDFQTREAYLTASSG</sequence>
<feature type="domain" description="MsrB" evidence="4">
    <location>
        <begin position="294"/>
        <end position="416"/>
    </location>
</feature>
<dbReference type="EC" id="1.8.4.11" evidence="1"/>
<dbReference type="SUPFAM" id="SSF52833">
    <property type="entry name" value="Thioredoxin-like"/>
    <property type="match status" value="1"/>
</dbReference>
<dbReference type="Pfam" id="PF01625">
    <property type="entry name" value="PMSR"/>
    <property type="match status" value="1"/>
</dbReference>
<dbReference type="SUPFAM" id="SSF55068">
    <property type="entry name" value="Peptide methionine sulfoxide reductase"/>
    <property type="match status" value="1"/>
</dbReference>
<dbReference type="Gene3D" id="3.30.1060.10">
    <property type="entry name" value="Peptide methionine sulphoxide reductase MsrA"/>
    <property type="match status" value="1"/>
</dbReference>
<keyword evidence="2" id="KW-0560">Oxidoreductase</keyword>
<dbReference type="GO" id="GO:0008113">
    <property type="term" value="F:peptide-methionine (S)-S-oxide reductase activity"/>
    <property type="evidence" value="ECO:0007669"/>
    <property type="project" value="UniProtKB-EC"/>
</dbReference>
<dbReference type="InterPro" id="IPR011057">
    <property type="entry name" value="Mss4-like_sf"/>
</dbReference>
<dbReference type="InterPro" id="IPR036509">
    <property type="entry name" value="Met_Sox_Rdtase_MsrA_sf"/>
</dbReference>
<dbReference type="InterPro" id="IPR002569">
    <property type="entry name" value="Met_Sox_Rdtase_MsrA_dom"/>
</dbReference>
<dbReference type="NCBIfam" id="TIGR00401">
    <property type="entry name" value="msrA"/>
    <property type="match status" value="1"/>
</dbReference>
<name>A0A381W0N4_9ZZZZ</name>
<evidence type="ECO:0000259" key="4">
    <source>
        <dbReference type="PROSITE" id="PS51790"/>
    </source>
</evidence>
<evidence type="ECO:0000313" key="5">
    <source>
        <dbReference type="EMBL" id="SVA46080.1"/>
    </source>
</evidence>
<gene>
    <name evidence="5" type="ORF">METZ01_LOCUS98934</name>
</gene>
<keyword evidence="3" id="KW-0511">Multifunctional enzyme</keyword>
<evidence type="ECO:0000256" key="3">
    <source>
        <dbReference type="ARBA" id="ARBA00023268"/>
    </source>
</evidence>
<dbReference type="PANTHER" id="PTHR43774:SF1">
    <property type="entry name" value="PEPTIDE METHIONINE SULFOXIDE REDUCTASE MSRA 2"/>
    <property type="match status" value="1"/>
</dbReference>
<dbReference type="PROSITE" id="PS51790">
    <property type="entry name" value="MSRB"/>
    <property type="match status" value="1"/>
</dbReference>
<dbReference type="InterPro" id="IPR036249">
    <property type="entry name" value="Thioredoxin-like_sf"/>
</dbReference>